<accession>A0A1H4B5A1</accession>
<name>A0A1H4B5A1_9BACT</name>
<dbReference type="EMBL" id="FNRL01000007">
    <property type="protein sequence ID" value="SEA43297.1"/>
    <property type="molecule type" value="Genomic_DNA"/>
</dbReference>
<feature type="chain" id="PRO_5011524626" description="DUF4252 domain-containing protein" evidence="1">
    <location>
        <begin position="20"/>
        <end position="170"/>
    </location>
</feature>
<dbReference type="STRING" id="408074.SAMN05660909_01891"/>
<reference evidence="3" key="1">
    <citation type="submission" date="2016-10" db="EMBL/GenBank/DDBJ databases">
        <authorList>
            <person name="Varghese N."/>
            <person name="Submissions S."/>
        </authorList>
    </citation>
    <scope>NUCLEOTIDE SEQUENCE [LARGE SCALE GENOMIC DNA]</scope>
    <source>
        <strain evidence="3">DSM 23920</strain>
    </source>
</reference>
<sequence>MKKLLLTAGCLLALATAQAQTRSIRAFKNKYQGSAEVHSINLSGFTMKLAGFCINIEGDDKDAAALKHTLNRVHRAKIYTISNKNGAVIDPMDIADLKNTLTRNDHFDMLMEVRDKESVIEVLNKSENEDELGNVVMLIRDSQDFVIVNVETTLKISDVNKLINQFAYNK</sequence>
<protein>
    <recommendedName>
        <fullName evidence="4">DUF4252 domain-containing protein</fullName>
    </recommendedName>
</protein>
<organism evidence="2 3">
    <name type="scientific">Chitinophaga terrae</name>
    <name type="common">ex Kim and Jung 2007</name>
    <dbReference type="NCBI Taxonomy" id="408074"/>
    <lineage>
        <taxon>Bacteria</taxon>
        <taxon>Pseudomonadati</taxon>
        <taxon>Bacteroidota</taxon>
        <taxon>Chitinophagia</taxon>
        <taxon>Chitinophagales</taxon>
        <taxon>Chitinophagaceae</taxon>
        <taxon>Chitinophaga</taxon>
    </lineage>
</organism>
<dbReference type="Pfam" id="PF14060">
    <property type="entry name" value="DUF4252"/>
    <property type="match status" value="1"/>
</dbReference>
<evidence type="ECO:0008006" key="4">
    <source>
        <dbReference type="Google" id="ProtNLM"/>
    </source>
</evidence>
<keyword evidence="1" id="KW-0732">Signal</keyword>
<evidence type="ECO:0000256" key="1">
    <source>
        <dbReference type="SAM" id="SignalP"/>
    </source>
</evidence>
<gene>
    <name evidence="2" type="ORF">SAMN05660909_01891</name>
</gene>
<feature type="signal peptide" evidence="1">
    <location>
        <begin position="1"/>
        <end position="19"/>
    </location>
</feature>
<dbReference type="RefSeq" id="WP_168927879.1">
    <property type="nucleotide sequence ID" value="NZ_BKAT01000025.1"/>
</dbReference>
<dbReference type="AlphaFoldDB" id="A0A1H4B5A1"/>
<proteinExistence type="predicted"/>
<evidence type="ECO:0000313" key="2">
    <source>
        <dbReference type="EMBL" id="SEA43297.1"/>
    </source>
</evidence>
<evidence type="ECO:0000313" key="3">
    <source>
        <dbReference type="Proteomes" id="UP000199656"/>
    </source>
</evidence>
<dbReference type="Proteomes" id="UP000199656">
    <property type="component" value="Unassembled WGS sequence"/>
</dbReference>
<keyword evidence="3" id="KW-1185">Reference proteome</keyword>
<dbReference type="InterPro" id="IPR025348">
    <property type="entry name" value="DUF4252"/>
</dbReference>